<proteinExistence type="predicted"/>
<reference evidence="3" key="1">
    <citation type="submission" date="2022-09" db="EMBL/GenBank/DDBJ databases">
        <title>Actin cytoskeleton and complex cell architecture in an #Asgard archaeon.</title>
        <authorList>
            <person name="Ponce Toledo R.I."/>
            <person name="Schleper C."/>
            <person name="Rodrigues Oliveira T."/>
            <person name="Wollweber F."/>
            <person name="Xu J."/>
            <person name="Rittmann S."/>
            <person name="Klingl A."/>
            <person name="Pilhofer M."/>
        </authorList>
    </citation>
    <scope>NUCLEOTIDE SEQUENCE</scope>
    <source>
        <strain evidence="3">B-35</strain>
    </source>
</reference>
<dbReference type="PROSITE" id="PS50110">
    <property type="entry name" value="RESPONSE_REGULATORY"/>
    <property type="match status" value="1"/>
</dbReference>
<sequence>MGKKAKTKTTSKDDSDSNNIQNQAKVLIIDDERLLRQSIKKILERAGFYCETAFDFQTAKKCVENLHYDLILADIVLPKMSGIKLIATLQEEFDLDAAIIFITGEPNLETAMQAIHIGASDYLEKPVSRGLLIETIQNVLIRKKHELEVLENNTRKPITLNQSFFNLERSAIDSDSLKKIKESIELMHKSLVTLKKKFGNDFNEEQRTLLNNIAQNNSTLKKILKEFPE</sequence>
<dbReference type="Gene3D" id="3.40.50.2300">
    <property type="match status" value="1"/>
</dbReference>
<dbReference type="PANTHER" id="PTHR44591:SF3">
    <property type="entry name" value="RESPONSE REGULATORY DOMAIN-CONTAINING PROTEIN"/>
    <property type="match status" value="1"/>
</dbReference>
<keyword evidence="1" id="KW-0597">Phosphoprotein</keyword>
<evidence type="ECO:0000313" key="4">
    <source>
        <dbReference type="Proteomes" id="UP001208689"/>
    </source>
</evidence>
<protein>
    <submittedName>
        <fullName evidence="3">Regulator of RpoS</fullName>
    </submittedName>
</protein>
<dbReference type="Pfam" id="PF00072">
    <property type="entry name" value="Response_reg"/>
    <property type="match status" value="1"/>
</dbReference>
<dbReference type="SMART" id="SM00448">
    <property type="entry name" value="REC"/>
    <property type="match status" value="1"/>
</dbReference>
<dbReference type="InterPro" id="IPR001789">
    <property type="entry name" value="Sig_transdc_resp-reg_receiver"/>
</dbReference>
<dbReference type="PANTHER" id="PTHR44591">
    <property type="entry name" value="STRESS RESPONSE REGULATOR PROTEIN 1"/>
    <property type="match status" value="1"/>
</dbReference>
<evidence type="ECO:0000259" key="2">
    <source>
        <dbReference type="PROSITE" id="PS50110"/>
    </source>
</evidence>
<keyword evidence="4" id="KW-1185">Reference proteome</keyword>
<feature type="domain" description="Response regulatory" evidence="2">
    <location>
        <begin position="25"/>
        <end position="140"/>
    </location>
</feature>
<dbReference type="SUPFAM" id="SSF52172">
    <property type="entry name" value="CheY-like"/>
    <property type="match status" value="1"/>
</dbReference>
<gene>
    <name evidence="3" type="ORF">NEF87_003763</name>
</gene>
<dbReference type="Proteomes" id="UP001208689">
    <property type="component" value="Chromosome"/>
</dbReference>
<dbReference type="EMBL" id="CP104013">
    <property type="protein sequence ID" value="UYP47478.1"/>
    <property type="molecule type" value="Genomic_DNA"/>
</dbReference>
<dbReference type="InterPro" id="IPR050595">
    <property type="entry name" value="Bact_response_regulator"/>
</dbReference>
<organism evidence="3 4">
    <name type="scientific">Candidatus Lokiarchaeum ossiferum</name>
    <dbReference type="NCBI Taxonomy" id="2951803"/>
    <lineage>
        <taxon>Archaea</taxon>
        <taxon>Promethearchaeati</taxon>
        <taxon>Promethearchaeota</taxon>
        <taxon>Promethearchaeia</taxon>
        <taxon>Promethearchaeales</taxon>
        <taxon>Promethearchaeaceae</taxon>
        <taxon>Candidatus Lokiarchaeum</taxon>
    </lineage>
</organism>
<evidence type="ECO:0000313" key="3">
    <source>
        <dbReference type="EMBL" id="UYP47478.1"/>
    </source>
</evidence>
<name>A0ABY6HVV7_9ARCH</name>
<dbReference type="InterPro" id="IPR011006">
    <property type="entry name" value="CheY-like_superfamily"/>
</dbReference>
<accession>A0ABY6HVV7</accession>
<evidence type="ECO:0000256" key="1">
    <source>
        <dbReference type="ARBA" id="ARBA00022553"/>
    </source>
</evidence>